<feature type="compositionally biased region" description="Polar residues" evidence="13">
    <location>
        <begin position="256"/>
        <end position="267"/>
    </location>
</feature>
<dbReference type="InterPro" id="IPR007797">
    <property type="entry name" value="AF4/FMR2"/>
</dbReference>
<evidence type="ECO:0000256" key="7">
    <source>
        <dbReference type="ARBA" id="ARBA00023015"/>
    </source>
</evidence>
<feature type="compositionally biased region" description="Basic and acidic residues" evidence="13">
    <location>
        <begin position="177"/>
        <end position="192"/>
    </location>
</feature>
<keyword evidence="5" id="KW-0597">Phosphoprotein</keyword>
<feature type="compositionally biased region" description="Low complexity" evidence="13">
    <location>
        <begin position="623"/>
        <end position="639"/>
    </location>
</feature>
<dbReference type="GO" id="GO:0032783">
    <property type="term" value="C:super elongation complex"/>
    <property type="evidence" value="ECO:0007669"/>
    <property type="project" value="TreeGrafter"/>
</dbReference>
<feature type="region of interest" description="Disordered" evidence="13">
    <location>
        <begin position="599"/>
        <end position="640"/>
    </location>
</feature>
<feature type="compositionally biased region" description="Low complexity" evidence="13">
    <location>
        <begin position="91"/>
        <end position="100"/>
    </location>
</feature>
<evidence type="ECO:0000256" key="11">
    <source>
        <dbReference type="ARBA" id="ARBA00024653"/>
    </source>
</evidence>
<dbReference type="Pfam" id="PF18876">
    <property type="entry name" value="AFF4_CHD"/>
    <property type="match status" value="1"/>
</dbReference>
<feature type="compositionally biased region" description="Low complexity" evidence="13">
    <location>
        <begin position="268"/>
        <end position="279"/>
    </location>
</feature>
<proteinExistence type="inferred from homology"/>
<dbReference type="PANTHER" id="PTHR10528:SF17">
    <property type="entry name" value="AF4_FMR2 FAMILY MEMBER LILLI"/>
    <property type="match status" value="1"/>
</dbReference>
<dbReference type="Proteomes" id="UP000887540">
    <property type="component" value="Unplaced"/>
</dbReference>
<dbReference type="GO" id="GO:0003677">
    <property type="term" value="F:DNA binding"/>
    <property type="evidence" value="ECO:0007669"/>
    <property type="project" value="UniProtKB-KW"/>
</dbReference>
<evidence type="ECO:0000256" key="3">
    <source>
        <dbReference type="ARBA" id="ARBA00021888"/>
    </source>
</evidence>
<keyword evidence="15" id="KW-1185">Reference proteome</keyword>
<accession>A0A914DRG2</accession>
<sequence>MSDADEIHPTKVVKQKLDSIFGSFDDFSKILTNPGIRRSHVHGVVPHPITPLIENLPVRSPIEELVDKQSQPGPSTVAVLESMKGIVEGSPLSHLGSSSPYFTEPAPLTVEKSKHDKKRNALKDEKQRDSSKKRKIEISAAEEKANVRVAKTPPGKRVELSKAMRDLFGTTSDDDEERHSEPSRSSVTKKENSSWAVPKPQINSAKNEDMKKSKNKDSIEKITDAPENDKNKKKEVDSNTRLQTKTKMPSKLYANDDSTSHIPTSPDSGTSSMAGSTTSEVKERMLEETVHWPVERILGEFANMEPLLSPLHDSEKPVPELENRQTIDKVKQETNVIRCKLDLSILPTTDRQRLIESWRRANRFKNESNSPNGEFEPKPLVNEQNKKPKVHEYKEKVEKCDVSSSKEVKEMVKKEYKPLLNHVKKEEPIVEPVARLDKTADKIIGEATIIKASDSPKKKEPIVPLAKEIIEEPPGRVNLFNHFQNQARNTKHKGDHENDKIEKALYYLESVVFFIMSAHVHNPSDANASQSSLTSETNNFLKFAMNMFLHSRADLSSFSSIRSRVKILGTLIQACLTYRLYDLRSEQALKNYHILNQYEKDNPSSQNQSGQKPSALGSNGATPSPSSSTHSSNLSSGPSPKDKISLPVQIYNIQSNQLKLLNNLIVAHKMWKDAFTSIAHDNQHEFMTKLNELCGEIKLENDLKQLAEFLLTGVRWLRREYSSSKGSGKR</sequence>
<reference evidence="16" key="1">
    <citation type="submission" date="2022-11" db="UniProtKB">
        <authorList>
            <consortium name="WormBaseParasite"/>
        </authorList>
    </citation>
    <scope>IDENTIFICATION</scope>
</reference>
<name>A0A914DRG2_9BILA</name>
<evidence type="ECO:0000256" key="12">
    <source>
        <dbReference type="ARBA" id="ARBA00032149"/>
    </source>
</evidence>
<feature type="region of interest" description="Disordered" evidence="13">
    <location>
        <begin position="91"/>
        <end position="283"/>
    </location>
</feature>
<dbReference type="PANTHER" id="PTHR10528">
    <property type="entry name" value="AF4/FMR2 FAMILY MEMBER"/>
    <property type="match status" value="1"/>
</dbReference>
<keyword evidence="8" id="KW-0238">DNA-binding</keyword>
<keyword evidence="9" id="KW-0804">Transcription</keyword>
<comment type="function">
    <text evidence="11">Has a role in transcriptional regulation. Acts in parallel with the Ras/MAPK and the PI3K/PKB pathways in the control of cell identity and cellular growth. Essential for regulation of the cytoskeleton and cell growth but not for cell proliferation or growth rate. Required specifically for the microtubule-based basal transport of lipid droplets. Plays a partially redundant function downstream of Raf in cell fate specification in the developing eye. Pair-rule protein that regulates embryonic cellularization, gastrulation and segmentation.</text>
</comment>
<evidence type="ECO:0000313" key="15">
    <source>
        <dbReference type="Proteomes" id="UP000887540"/>
    </source>
</evidence>
<dbReference type="GO" id="GO:0010468">
    <property type="term" value="P:regulation of gene expression"/>
    <property type="evidence" value="ECO:0007669"/>
    <property type="project" value="InterPro"/>
</dbReference>
<feature type="compositionally biased region" description="Basic and acidic residues" evidence="13">
    <location>
        <begin position="156"/>
        <end position="165"/>
    </location>
</feature>
<keyword evidence="6" id="KW-0562">Pair-rule protein</keyword>
<evidence type="ECO:0000313" key="16">
    <source>
        <dbReference type="WBParaSite" id="ACRNAN_scaffold3347.g21226.t1"/>
    </source>
</evidence>
<dbReference type="AlphaFoldDB" id="A0A914DRG2"/>
<dbReference type="GO" id="GO:0007366">
    <property type="term" value="P:periodic partitioning by pair rule gene"/>
    <property type="evidence" value="ECO:0007669"/>
    <property type="project" value="UniProtKB-KW"/>
</dbReference>
<evidence type="ECO:0000256" key="10">
    <source>
        <dbReference type="ARBA" id="ARBA00023242"/>
    </source>
</evidence>
<keyword evidence="7" id="KW-0805">Transcription regulation</keyword>
<evidence type="ECO:0000256" key="13">
    <source>
        <dbReference type="SAM" id="MobiDB-lite"/>
    </source>
</evidence>
<keyword evidence="10" id="KW-0539">Nucleus</keyword>
<comment type="similarity">
    <text evidence="2">Belongs to the AF4 family.</text>
</comment>
<protein>
    <recommendedName>
        <fullName evidence="3">AF4/FMR2 family member lilli</fullName>
    </recommendedName>
    <alternativeName>
        <fullName evidence="12">Protein lilliputian</fullName>
    </alternativeName>
</protein>
<evidence type="ECO:0000256" key="6">
    <source>
        <dbReference type="ARBA" id="ARBA00022788"/>
    </source>
</evidence>
<evidence type="ECO:0000256" key="4">
    <source>
        <dbReference type="ARBA" id="ARBA00022473"/>
    </source>
</evidence>
<evidence type="ECO:0000256" key="1">
    <source>
        <dbReference type="ARBA" id="ARBA00004123"/>
    </source>
</evidence>
<organism evidence="15 16">
    <name type="scientific">Acrobeloides nanus</name>
    <dbReference type="NCBI Taxonomy" id="290746"/>
    <lineage>
        <taxon>Eukaryota</taxon>
        <taxon>Metazoa</taxon>
        <taxon>Ecdysozoa</taxon>
        <taxon>Nematoda</taxon>
        <taxon>Chromadorea</taxon>
        <taxon>Rhabditida</taxon>
        <taxon>Tylenchina</taxon>
        <taxon>Cephalobomorpha</taxon>
        <taxon>Cephaloboidea</taxon>
        <taxon>Cephalobidae</taxon>
        <taxon>Acrobeloides</taxon>
    </lineage>
</organism>
<keyword evidence="4" id="KW-0217">Developmental protein</keyword>
<feature type="compositionally biased region" description="Basic and acidic residues" evidence="13">
    <location>
        <begin position="111"/>
        <end position="130"/>
    </location>
</feature>
<evidence type="ECO:0000256" key="2">
    <source>
        <dbReference type="ARBA" id="ARBA00007354"/>
    </source>
</evidence>
<dbReference type="InterPro" id="IPR043640">
    <property type="entry name" value="AF4/FMR2_CHD"/>
</dbReference>
<evidence type="ECO:0000256" key="8">
    <source>
        <dbReference type="ARBA" id="ARBA00023125"/>
    </source>
</evidence>
<feature type="compositionally biased region" description="Basic and acidic residues" evidence="13">
    <location>
        <begin position="206"/>
        <end position="238"/>
    </location>
</feature>
<evidence type="ECO:0000256" key="5">
    <source>
        <dbReference type="ARBA" id="ARBA00022553"/>
    </source>
</evidence>
<comment type="subcellular location">
    <subcellularLocation>
        <location evidence="1">Nucleus</location>
    </subcellularLocation>
</comment>
<evidence type="ECO:0000256" key="9">
    <source>
        <dbReference type="ARBA" id="ARBA00023163"/>
    </source>
</evidence>
<evidence type="ECO:0000259" key="14">
    <source>
        <dbReference type="Pfam" id="PF18876"/>
    </source>
</evidence>
<dbReference type="WBParaSite" id="ACRNAN_scaffold3347.g21226.t1">
    <property type="protein sequence ID" value="ACRNAN_scaffold3347.g21226.t1"/>
    <property type="gene ID" value="ACRNAN_scaffold3347.g21226"/>
</dbReference>
<feature type="domain" description="AF4/FMR2 C-terminal homology" evidence="14">
    <location>
        <begin position="479"/>
        <end position="721"/>
    </location>
</feature>
<feature type="compositionally biased region" description="Polar residues" evidence="13">
    <location>
        <begin position="603"/>
        <end position="622"/>
    </location>
</feature>